<protein>
    <submittedName>
        <fullName evidence="3">Uncharacterized protein</fullName>
    </submittedName>
</protein>
<evidence type="ECO:0000256" key="2">
    <source>
        <dbReference type="SAM" id="Phobius"/>
    </source>
</evidence>
<gene>
    <name evidence="3" type="ORF">GYMLUDRAFT_40351</name>
</gene>
<accession>A0A0D0D453</accession>
<reference evidence="3 4" key="1">
    <citation type="submission" date="2014-04" db="EMBL/GenBank/DDBJ databases">
        <title>Evolutionary Origins and Diversification of the Mycorrhizal Mutualists.</title>
        <authorList>
            <consortium name="DOE Joint Genome Institute"/>
            <consortium name="Mycorrhizal Genomics Consortium"/>
            <person name="Kohler A."/>
            <person name="Kuo A."/>
            <person name="Nagy L.G."/>
            <person name="Floudas D."/>
            <person name="Copeland A."/>
            <person name="Barry K.W."/>
            <person name="Cichocki N."/>
            <person name="Veneault-Fourrey C."/>
            <person name="LaButti K."/>
            <person name="Lindquist E.A."/>
            <person name="Lipzen A."/>
            <person name="Lundell T."/>
            <person name="Morin E."/>
            <person name="Murat C."/>
            <person name="Riley R."/>
            <person name="Ohm R."/>
            <person name="Sun H."/>
            <person name="Tunlid A."/>
            <person name="Henrissat B."/>
            <person name="Grigoriev I.V."/>
            <person name="Hibbett D.S."/>
            <person name="Martin F."/>
        </authorList>
    </citation>
    <scope>NUCLEOTIDE SEQUENCE [LARGE SCALE GENOMIC DNA]</scope>
    <source>
        <strain evidence="3 4">FD-317 M1</strain>
    </source>
</reference>
<evidence type="ECO:0000313" key="3">
    <source>
        <dbReference type="EMBL" id="KIK64103.1"/>
    </source>
</evidence>
<feature type="transmembrane region" description="Helical" evidence="2">
    <location>
        <begin position="241"/>
        <end position="261"/>
    </location>
</feature>
<feature type="transmembrane region" description="Helical" evidence="2">
    <location>
        <begin position="145"/>
        <end position="169"/>
    </location>
</feature>
<evidence type="ECO:0000256" key="1">
    <source>
        <dbReference type="SAM" id="MobiDB-lite"/>
    </source>
</evidence>
<keyword evidence="2" id="KW-0812">Transmembrane</keyword>
<dbReference type="EMBL" id="KN834762">
    <property type="protein sequence ID" value="KIK64103.1"/>
    <property type="molecule type" value="Genomic_DNA"/>
</dbReference>
<feature type="transmembrane region" description="Helical" evidence="2">
    <location>
        <begin position="281"/>
        <end position="301"/>
    </location>
</feature>
<keyword evidence="4" id="KW-1185">Reference proteome</keyword>
<proteinExistence type="predicted"/>
<name>A0A0D0D453_9AGAR</name>
<feature type="transmembrane region" description="Helical" evidence="2">
    <location>
        <begin position="189"/>
        <end position="208"/>
    </location>
</feature>
<feature type="region of interest" description="Disordered" evidence="1">
    <location>
        <begin position="1"/>
        <end position="119"/>
    </location>
</feature>
<dbReference type="HOGENOM" id="CLU_924556_0_0_1"/>
<organism evidence="3 4">
    <name type="scientific">Collybiopsis luxurians FD-317 M1</name>
    <dbReference type="NCBI Taxonomy" id="944289"/>
    <lineage>
        <taxon>Eukaryota</taxon>
        <taxon>Fungi</taxon>
        <taxon>Dikarya</taxon>
        <taxon>Basidiomycota</taxon>
        <taxon>Agaricomycotina</taxon>
        <taxon>Agaricomycetes</taxon>
        <taxon>Agaricomycetidae</taxon>
        <taxon>Agaricales</taxon>
        <taxon>Marasmiineae</taxon>
        <taxon>Omphalotaceae</taxon>
        <taxon>Collybiopsis</taxon>
        <taxon>Collybiopsis luxurians</taxon>
    </lineage>
</organism>
<sequence length="302" mass="31836">MGWLTSPDPRSTERTLDGAVYSRPSTASYDEPKSLGHVRGSSSIAHAGSPWSVEPVRHPFQLTATTSDPYSTPPPSITSNTPLHPSSHLDMLPTPTTTGAPMQIPAPTHTESGPERRPSTRMMMIPSRLSHRASPVHSWIVRHRFISLLISIPFPVMLSVIYLIVGHTILRAAGHSAYEFPTLSSSAEAGAVGGAVLTLPIISLLFAIQQMSIGLSNPHSGPDDFFDDESDAGTEVLWRGLLAYILVVIIAVFVGTIAGPIGVSILKSSSSGPLLSASQGAIAGVVGGSIFLPVIIGLCVIL</sequence>
<dbReference type="AlphaFoldDB" id="A0A0D0D453"/>
<evidence type="ECO:0000313" key="4">
    <source>
        <dbReference type="Proteomes" id="UP000053593"/>
    </source>
</evidence>
<keyword evidence="2" id="KW-0472">Membrane</keyword>
<dbReference type="Proteomes" id="UP000053593">
    <property type="component" value="Unassembled WGS sequence"/>
</dbReference>
<keyword evidence="2" id="KW-1133">Transmembrane helix</keyword>
<dbReference type="OrthoDB" id="2961064at2759"/>